<dbReference type="AlphaFoldDB" id="A0A0C6EV89"/>
<gene>
    <name evidence="1" type="ORF">Maq22A_c02360</name>
</gene>
<evidence type="ECO:0000313" key="2">
    <source>
        <dbReference type="Proteomes" id="UP000061432"/>
    </source>
</evidence>
<name>A0A0C6EV89_9HYPH</name>
<dbReference type="STRING" id="270351.Maq22A_c02360"/>
<protein>
    <submittedName>
        <fullName evidence="1">Uncharacterized protein</fullName>
    </submittedName>
</protein>
<reference evidence="2" key="2">
    <citation type="submission" date="2015-01" db="EMBL/GenBank/DDBJ databases">
        <title>Complete genome sequence of Methylobacterium aquaticum strain 22A.</title>
        <authorList>
            <person name="Tani A."/>
            <person name="Ogura Y."/>
            <person name="Hayashi T."/>
        </authorList>
    </citation>
    <scope>NUCLEOTIDE SEQUENCE [LARGE SCALE GENOMIC DNA]</scope>
    <source>
        <strain evidence="2">MA-22A</strain>
    </source>
</reference>
<dbReference type="KEGG" id="maqu:Maq22A_c02360"/>
<dbReference type="RefSeq" id="WP_060845546.1">
    <property type="nucleotide sequence ID" value="NZ_AP014704.1"/>
</dbReference>
<dbReference type="PATRIC" id="fig|270351.10.peg.478"/>
<sequence>MAAHPPTDPQPLEVIARELHEHARQRVTWWPAWEDLDMTDPFEAGLIRSAYDRARAFVEMNGGDVG</sequence>
<proteinExistence type="predicted"/>
<dbReference type="EMBL" id="AP014704">
    <property type="protein sequence ID" value="BAQ43956.1"/>
    <property type="molecule type" value="Genomic_DNA"/>
</dbReference>
<dbReference type="Proteomes" id="UP000061432">
    <property type="component" value="Chromosome"/>
</dbReference>
<reference evidence="1 2" key="1">
    <citation type="journal article" date="2015" name="Genome Announc.">
        <title>Complete Genome Sequence of Methylobacterium aquaticum Strain 22A, Isolated from Racomitrium japonicum Moss.</title>
        <authorList>
            <person name="Tani A."/>
            <person name="Ogura Y."/>
            <person name="Hayashi T."/>
            <person name="Kimbara K."/>
        </authorList>
    </citation>
    <scope>NUCLEOTIDE SEQUENCE [LARGE SCALE GENOMIC DNA]</scope>
    <source>
        <strain evidence="1 2">MA-22A</strain>
    </source>
</reference>
<accession>A0A0C6EV89</accession>
<dbReference type="OrthoDB" id="7999812at2"/>
<organism evidence="1 2">
    <name type="scientific">Methylobacterium aquaticum</name>
    <dbReference type="NCBI Taxonomy" id="270351"/>
    <lineage>
        <taxon>Bacteria</taxon>
        <taxon>Pseudomonadati</taxon>
        <taxon>Pseudomonadota</taxon>
        <taxon>Alphaproteobacteria</taxon>
        <taxon>Hyphomicrobiales</taxon>
        <taxon>Methylobacteriaceae</taxon>
        <taxon>Methylobacterium</taxon>
    </lineage>
</organism>
<evidence type="ECO:0000313" key="1">
    <source>
        <dbReference type="EMBL" id="BAQ43956.1"/>
    </source>
</evidence>